<protein>
    <recommendedName>
        <fullName evidence="3">histidine kinase</fullName>
        <ecNumber evidence="3">2.7.13.3</ecNumber>
    </recommendedName>
</protein>
<evidence type="ECO:0000313" key="16">
    <source>
        <dbReference type="Proteomes" id="UP000601435"/>
    </source>
</evidence>
<dbReference type="SMART" id="SM00387">
    <property type="entry name" value="HATPase_c"/>
    <property type="match status" value="1"/>
</dbReference>
<dbReference type="Pfam" id="PF00512">
    <property type="entry name" value="HisKA"/>
    <property type="match status" value="1"/>
</dbReference>
<evidence type="ECO:0000256" key="7">
    <source>
        <dbReference type="ARBA" id="ARBA00022777"/>
    </source>
</evidence>
<evidence type="ECO:0000256" key="2">
    <source>
        <dbReference type="ARBA" id="ARBA00004370"/>
    </source>
</evidence>
<comment type="caution">
    <text evidence="15">The sequence shown here is derived from an EMBL/GenBank/DDBJ whole genome shotgun (WGS) entry which is preliminary data.</text>
</comment>
<evidence type="ECO:0000256" key="12">
    <source>
        <dbReference type="SAM" id="Phobius"/>
    </source>
</evidence>
<dbReference type="InterPro" id="IPR003661">
    <property type="entry name" value="HisK_dim/P_dom"/>
</dbReference>
<organism evidence="15 16">
    <name type="scientific">Symbiodinium necroappetens</name>
    <dbReference type="NCBI Taxonomy" id="1628268"/>
    <lineage>
        <taxon>Eukaryota</taxon>
        <taxon>Sar</taxon>
        <taxon>Alveolata</taxon>
        <taxon>Dinophyceae</taxon>
        <taxon>Suessiales</taxon>
        <taxon>Symbiodiniaceae</taxon>
        <taxon>Symbiodinium</taxon>
    </lineage>
</organism>
<evidence type="ECO:0000256" key="10">
    <source>
        <dbReference type="ARBA" id="ARBA00023136"/>
    </source>
</evidence>
<dbReference type="InterPro" id="IPR005467">
    <property type="entry name" value="His_kinase_dom"/>
</dbReference>
<name>A0A813B1Y3_9DINO</name>
<dbReference type="Pfam" id="PF02518">
    <property type="entry name" value="HATPase_c"/>
    <property type="match status" value="1"/>
</dbReference>
<dbReference type="SUPFAM" id="SSF158472">
    <property type="entry name" value="HAMP domain-like"/>
    <property type="match status" value="1"/>
</dbReference>
<feature type="transmembrane region" description="Helical" evidence="12">
    <location>
        <begin position="36"/>
        <end position="58"/>
    </location>
</feature>
<keyword evidence="5" id="KW-0808">Transferase</keyword>
<evidence type="ECO:0000256" key="8">
    <source>
        <dbReference type="ARBA" id="ARBA00022989"/>
    </source>
</evidence>
<evidence type="ECO:0000256" key="4">
    <source>
        <dbReference type="ARBA" id="ARBA00022553"/>
    </source>
</evidence>
<dbReference type="CDD" id="cd06225">
    <property type="entry name" value="HAMP"/>
    <property type="match status" value="1"/>
</dbReference>
<feature type="domain" description="Histidine kinase" evidence="13">
    <location>
        <begin position="269"/>
        <end position="522"/>
    </location>
</feature>
<dbReference type="CDD" id="cd00082">
    <property type="entry name" value="HisKA"/>
    <property type="match status" value="1"/>
</dbReference>
<dbReference type="Gene3D" id="3.30.565.10">
    <property type="entry name" value="Histidine kinase-like ATPase, C-terminal domain"/>
    <property type="match status" value="1"/>
</dbReference>
<evidence type="ECO:0000256" key="1">
    <source>
        <dbReference type="ARBA" id="ARBA00000085"/>
    </source>
</evidence>
<evidence type="ECO:0000259" key="13">
    <source>
        <dbReference type="PROSITE" id="PS50109"/>
    </source>
</evidence>
<dbReference type="Pfam" id="PF00672">
    <property type="entry name" value="HAMP"/>
    <property type="match status" value="1"/>
</dbReference>
<feature type="domain" description="HAMP" evidence="14">
    <location>
        <begin position="272"/>
        <end position="334"/>
    </location>
</feature>
<keyword evidence="6 12" id="KW-0812">Transmembrane</keyword>
<dbReference type="InterPro" id="IPR050428">
    <property type="entry name" value="TCS_sensor_his_kinase"/>
</dbReference>
<dbReference type="Pfam" id="PF13756">
    <property type="entry name" value="Stimulus_sens_1"/>
    <property type="match status" value="1"/>
</dbReference>
<dbReference type="AlphaFoldDB" id="A0A813B1Y3"/>
<evidence type="ECO:0000256" key="5">
    <source>
        <dbReference type="ARBA" id="ARBA00022679"/>
    </source>
</evidence>
<keyword evidence="16" id="KW-1185">Reference proteome</keyword>
<comment type="subcellular location">
    <subcellularLocation>
        <location evidence="2">Membrane</location>
    </subcellularLocation>
</comment>
<keyword evidence="9" id="KW-0902">Two-component regulatory system</keyword>
<dbReference type="PANTHER" id="PTHR45436">
    <property type="entry name" value="SENSOR HISTIDINE KINASE YKOH"/>
    <property type="match status" value="1"/>
</dbReference>
<evidence type="ECO:0000259" key="14">
    <source>
        <dbReference type="PROSITE" id="PS50885"/>
    </source>
</evidence>
<dbReference type="InterPro" id="IPR025919">
    <property type="entry name" value="Stimulus_sens_dom"/>
</dbReference>
<dbReference type="SUPFAM" id="SSF55874">
    <property type="entry name" value="ATPase domain of HSP90 chaperone/DNA topoisomerase II/histidine kinase"/>
    <property type="match status" value="1"/>
</dbReference>
<gene>
    <name evidence="15" type="primary">chvG</name>
    <name evidence="15" type="ORF">SNEC2469_LOCUS29538</name>
</gene>
<dbReference type="InterPro" id="IPR003594">
    <property type="entry name" value="HATPase_dom"/>
</dbReference>
<dbReference type="Proteomes" id="UP000601435">
    <property type="component" value="Unassembled WGS sequence"/>
</dbReference>
<keyword evidence="7" id="KW-0418">Kinase</keyword>
<feature type="compositionally biased region" description="Basic residues" evidence="11">
    <location>
        <begin position="1"/>
        <end position="18"/>
    </location>
</feature>
<comment type="catalytic activity">
    <reaction evidence="1">
        <text>ATP + protein L-histidine = ADP + protein N-phospho-L-histidine.</text>
        <dbReference type="EC" id="2.7.13.3"/>
    </reaction>
</comment>
<evidence type="ECO:0000256" key="9">
    <source>
        <dbReference type="ARBA" id="ARBA00023012"/>
    </source>
</evidence>
<keyword evidence="10 12" id="KW-0472">Membrane</keyword>
<evidence type="ECO:0000256" key="3">
    <source>
        <dbReference type="ARBA" id="ARBA00012438"/>
    </source>
</evidence>
<dbReference type="EMBL" id="CAJNJA010066684">
    <property type="protein sequence ID" value="CAE7890018.1"/>
    <property type="molecule type" value="Genomic_DNA"/>
</dbReference>
<sequence length="522" mass="56528">ADRAAGKRAAKAQRKARAKGGEASARRRRPAWRSPLTRRILALNMLVLLIPILGLLHLDQYRQSLIDSELKALQVQAETFALALGSAAVADTDSGEQRLMEDATRQTVRLLLAGTSLRARVFDRAGALQADSFLLMGPGGQVKVTELPPLETGNPLVRWIGELYDAVVNGLPGYHGLPRYREPPNQSAQDYAEALAALAGESQGRVRVDSEGRMVLSLAVPVQRYRQVLGALMITKDGAGVEQAVRDRRHDVLLVFGVALAVTVLLSLYLARTIALPIRRLAEAADRVRGGSSGGARGRGQRSFMTSLSRRHDEIGDLAQALQQMTDALNARMQAIEAFAADVAHEIKNPLTSLRSAVETAARIEDAGQQKKLMSIIVDDEHGIEIVCEAGSDRNLRVQGLEGRLGQIFRNLLSNALSFSPPGGTITLEARRDSRPRGEGGDWVVITISDEGPGLPDDKLDAIFDRFYSQRPEGEKFGTHSGLGLSISKQIVDAHGGVIYAENRFRSGRVAGARFTVRLPAA</sequence>
<dbReference type="InterPro" id="IPR025908">
    <property type="entry name" value="Sensor_TM1"/>
</dbReference>
<keyword evidence="8 12" id="KW-1133">Transmembrane helix</keyword>
<keyword evidence="4" id="KW-0597">Phosphoprotein</keyword>
<dbReference type="InterPro" id="IPR036890">
    <property type="entry name" value="HATPase_C_sf"/>
</dbReference>
<feature type="non-terminal residue" evidence="15">
    <location>
        <position position="1"/>
    </location>
</feature>
<dbReference type="Pfam" id="PF13755">
    <property type="entry name" value="Sensor_TM1"/>
    <property type="match status" value="1"/>
</dbReference>
<dbReference type="SMART" id="SM00304">
    <property type="entry name" value="HAMP"/>
    <property type="match status" value="1"/>
</dbReference>
<dbReference type="OrthoDB" id="60033at2759"/>
<reference evidence="15" key="1">
    <citation type="submission" date="2021-02" db="EMBL/GenBank/DDBJ databases">
        <authorList>
            <person name="Dougan E. K."/>
            <person name="Rhodes N."/>
            <person name="Thang M."/>
            <person name="Chan C."/>
        </authorList>
    </citation>
    <scope>NUCLEOTIDE SEQUENCE</scope>
</reference>
<evidence type="ECO:0000313" key="15">
    <source>
        <dbReference type="EMBL" id="CAE7890018.1"/>
    </source>
</evidence>
<dbReference type="PANTHER" id="PTHR45436:SF5">
    <property type="entry name" value="SENSOR HISTIDINE KINASE TRCS"/>
    <property type="match status" value="1"/>
</dbReference>
<dbReference type="PRINTS" id="PR00344">
    <property type="entry name" value="BCTRLSENSOR"/>
</dbReference>
<dbReference type="GO" id="GO:0000155">
    <property type="term" value="F:phosphorelay sensor kinase activity"/>
    <property type="evidence" value="ECO:0007669"/>
    <property type="project" value="InterPro"/>
</dbReference>
<dbReference type="GO" id="GO:0005886">
    <property type="term" value="C:plasma membrane"/>
    <property type="evidence" value="ECO:0007669"/>
    <property type="project" value="TreeGrafter"/>
</dbReference>
<dbReference type="InterPro" id="IPR004358">
    <property type="entry name" value="Sig_transdc_His_kin-like_C"/>
</dbReference>
<dbReference type="SUPFAM" id="SSF47384">
    <property type="entry name" value="Homodimeric domain of signal transducing histidine kinase"/>
    <property type="match status" value="1"/>
</dbReference>
<dbReference type="EC" id="2.7.13.3" evidence="3"/>
<evidence type="ECO:0000256" key="6">
    <source>
        <dbReference type="ARBA" id="ARBA00022692"/>
    </source>
</evidence>
<proteinExistence type="predicted"/>
<evidence type="ECO:0000256" key="11">
    <source>
        <dbReference type="SAM" id="MobiDB-lite"/>
    </source>
</evidence>
<dbReference type="PROSITE" id="PS50885">
    <property type="entry name" value="HAMP"/>
    <property type="match status" value="1"/>
</dbReference>
<dbReference type="Gene3D" id="6.10.340.10">
    <property type="match status" value="1"/>
</dbReference>
<feature type="region of interest" description="Disordered" evidence="11">
    <location>
        <begin position="1"/>
        <end position="30"/>
    </location>
</feature>
<feature type="transmembrane region" description="Helical" evidence="12">
    <location>
        <begin position="252"/>
        <end position="271"/>
    </location>
</feature>
<dbReference type="InterPro" id="IPR036097">
    <property type="entry name" value="HisK_dim/P_sf"/>
</dbReference>
<dbReference type="InterPro" id="IPR003660">
    <property type="entry name" value="HAMP_dom"/>
</dbReference>
<accession>A0A813B1Y3</accession>
<dbReference type="PROSITE" id="PS50109">
    <property type="entry name" value="HIS_KIN"/>
    <property type="match status" value="1"/>
</dbReference>
<dbReference type="SMART" id="SM00388">
    <property type="entry name" value="HisKA"/>
    <property type="match status" value="1"/>
</dbReference>